<dbReference type="Proteomes" id="UP000291189">
    <property type="component" value="Unassembled WGS sequence"/>
</dbReference>
<evidence type="ECO:0000259" key="3">
    <source>
        <dbReference type="SMART" id="SM00642"/>
    </source>
</evidence>
<dbReference type="Gene3D" id="3.90.400.10">
    <property type="entry name" value="Oligo-1,6-glucosidase, Domain 2"/>
    <property type="match status" value="1"/>
</dbReference>
<accession>A0A4Q5IW30</accession>
<dbReference type="GO" id="GO:0009313">
    <property type="term" value="P:oligosaccharide catabolic process"/>
    <property type="evidence" value="ECO:0007669"/>
    <property type="project" value="TreeGrafter"/>
</dbReference>
<dbReference type="InterPro" id="IPR017853">
    <property type="entry name" value="GH"/>
</dbReference>
<evidence type="ECO:0000256" key="2">
    <source>
        <dbReference type="SAM" id="MobiDB-lite"/>
    </source>
</evidence>
<name>A0A4Q5IW30_9ACTN</name>
<dbReference type="GO" id="GO:0004556">
    <property type="term" value="F:alpha-amylase activity"/>
    <property type="evidence" value="ECO:0007669"/>
    <property type="project" value="TreeGrafter"/>
</dbReference>
<feature type="compositionally biased region" description="Basic residues" evidence="2">
    <location>
        <begin position="123"/>
        <end position="140"/>
    </location>
</feature>
<feature type="region of interest" description="Disordered" evidence="2">
    <location>
        <begin position="511"/>
        <end position="531"/>
    </location>
</feature>
<comment type="similarity">
    <text evidence="1">Belongs to the glycosyl hydrolase 13 family.</text>
</comment>
<dbReference type="PANTHER" id="PTHR10357:SF179">
    <property type="entry name" value="NEUTRAL AND BASIC AMINO ACID TRANSPORT PROTEIN RBAT"/>
    <property type="match status" value="1"/>
</dbReference>
<feature type="compositionally biased region" description="Low complexity" evidence="2">
    <location>
        <begin position="87"/>
        <end position="96"/>
    </location>
</feature>
<evidence type="ECO:0000313" key="4">
    <source>
        <dbReference type="EMBL" id="RYU10297.1"/>
    </source>
</evidence>
<dbReference type="InterPro" id="IPR006047">
    <property type="entry name" value="GH13_cat_dom"/>
</dbReference>
<dbReference type="Pfam" id="PF00128">
    <property type="entry name" value="Alpha-amylase"/>
    <property type="match status" value="1"/>
</dbReference>
<dbReference type="EMBL" id="SDPU01000032">
    <property type="protein sequence ID" value="RYU10297.1"/>
    <property type="molecule type" value="Genomic_DNA"/>
</dbReference>
<feature type="region of interest" description="Disordered" evidence="2">
    <location>
        <begin position="1"/>
        <end position="141"/>
    </location>
</feature>
<sequence length="666" mass="73585">MVDRGRPGGVQGALGQADRAVRRLRAARPARREGQRRAHRRREHRRPRRRHHRAQGLRDLPRRRGGTGRQRPHRPAAGVHELRARLAHQAAQGADAPADHDRPALPGGVPREHRPQPRGVPRGVRRGARRRPLARPRGPRPHLVTAVTAPWWREGVVHEVYVRSFSDGTGDGVGDLPGLRARLPYLRDLGVDAIWVTPFYPSADHDAGYDVIDHRAVDPRLGTLDDLDAVVADAHALGLRVMVDLVLNHVSSEHPWFRAAAEAGPGSAERARFHVRPGRDGGALPPTGWPSIFGGSAWEPFGDGEWYLHLFDVHQPDLNHDHPDVRADAERTLRFWLDRGVDGVRFDAAGGLTKDPAYPELPDGWQPGHASPYSDLDGVHDHYRRFAKVLSEYDGDRVGVAEVWGEPHVIGPYVRPDELQQAFAIDPLFRPLDATLWRRLLAEQLDAVVRHGRLPAWAHGNHDVKRAATRWGEDGARAVLLLMLALPGCVYLYAGDELALPEVDLPDEAITDPTYRRSGGTDRGRDGARVPLPWTTGPAPYGFAPDGTPTWLPQPDGWGTHAVERQEADPDSMLALTRRAIRLRDELWRGAGDEVTWLESLPAGWLGFRRGAATCVTRFGAGPDPDLGGLGEVLLTGGASDGSATWWLRGDRPGTTTDEEAGWDRR</sequence>
<protein>
    <recommendedName>
        <fullName evidence="3">Glycosyl hydrolase family 13 catalytic domain-containing protein</fullName>
    </recommendedName>
</protein>
<proteinExistence type="inferred from homology"/>
<evidence type="ECO:0000256" key="1">
    <source>
        <dbReference type="ARBA" id="ARBA00008061"/>
    </source>
</evidence>
<keyword evidence="5" id="KW-1185">Reference proteome</keyword>
<dbReference type="OrthoDB" id="9043248at2"/>
<evidence type="ECO:0000313" key="5">
    <source>
        <dbReference type="Proteomes" id="UP000291189"/>
    </source>
</evidence>
<organism evidence="4 5">
    <name type="scientific">Nocardioides iriomotensis</name>
    <dbReference type="NCBI Taxonomy" id="715784"/>
    <lineage>
        <taxon>Bacteria</taxon>
        <taxon>Bacillati</taxon>
        <taxon>Actinomycetota</taxon>
        <taxon>Actinomycetes</taxon>
        <taxon>Propionibacteriales</taxon>
        <taxon>Nocardioidaceae</taxon>
        <taxon>Nocardioides</taxon>
    </lineage>
</organism>
<dbReference type="AlphaFoldDB" id="A0A4Q5IW30"/>
<dbReference type="PANTHER" id="PTHR10357">
    <property type="entry name" value="ALPHA-AMYLASE FAMILY MEMBER"/>
    <property type="match status" value="1"/>
</dbReference>
<dbReference type="SUPFAM" id="SSF51445">
    <property type="entry name" value="(Trans)glycosidases"/>
    <property type="match status" value="1"/>
</dbReference>
<feature type="compositionally biased region" description="Basic residues" evidence="2">
    <location>
        <begin position="37"/>
        <end position="74"/>
    </location>
</feature>
<gene>
    <name evidence="4" type="ORF">ETU37_18120</name>
</gene>
<comment type="caution">
    <text evidence="4">The sequence shown here is derived from an EMBL/GenBank/DDBJ whole genome shotgun (WGS) entry which is preliminary data.</text>
</comment>
<feature type="domain" description="Glycosyl hydrolase family 13 catalytic" evidence="3">
    <location>
        <begin position="159"/>
        <end position="529"/>
    </location>
</feature>
<dbReference type="Gene3D" id="3.20.20.80">
    <property type="entry name" value="Glycosidases"/>
    <property type="match status" value="1"/>
</dbReference>
<reference evidence="4 5" key="1">
    <citation type="submission" date="2019-01" db="EMBL/GenBank/DDBJ databases">
        <title>Nocardioides guangzhouensis sp. nov., an actinobacterium isolated from soil.</title>
        <authorList>
            <person name="Fu Y."/>
            <person name="Cai Y."/>
            <person name="Lin Z."/>
            <person name="Chen P."/>
        </authorList>
    </citation>
    <scope>NUCLEOTIDE SEQUENCE [LARGE SCALE GENOMIC DNA]</scope>
    <source>
        <strain evidence="4 5">NBRC 105384</strain>
    </source>
</reference>
<dbReference type="SMART" id="SM00642">
    <property type="entry name" value="Aamy"/>
    <property type="match status" value="1"/>
</dbReference>
<feature type="compositionally biased region" description="Basic and acidic residues" evidence="2">
    <location>
        <begin position="519"/>
        <end position="528"/>
    </location>
</feature>
<dbReference type="InterPro" id="IPR045857">
    <property type="entry name" value="O16G_dom_2"/>
</dbReference>